<protein>
    <submittedName>
        <fullName evidence="2">Uncharacterized protein</fullName>
    </submittedName>
</protein>
<sequence length="123" mass="13970">MTEKKKLLDSVYEVNEGLLNEKRNPPLERKKSSILYLTIPASPSSRLTHDIASPIGSRHPPRLTLQAARTAFGPMERSCWTHPRAPLYSIVYLGASYLGIPYRSVGSNHSRQRKKLGLMRREK</sequence>
<feature type="region of interest" description="Disordered" evidence="1">
    <location>
        <begin position="104"/>
        <end position="123"/>
    </location>
</feature>
<proteinExistence type="predicted"/>
<feature type="compositionally biased region" description="Basic residues" evidence="1">
    <location>
        <begin position="110"/>
        <end position="123"/>
    </location>
</feature>
<dbReference type="Proteomes" id="UP001293254">
    <property type="component" value="Unassembled WGS sequence"/>
</dbReference>
<accession>A0AAE2C7R3</accession>
<evidence type="ECO:0000313" key="3">
    <source>
        <dbReference type="Proteomes" id="UP001293254"/>
    </source>
</evidence>
<name>A0AAE2C7R3_9LAMI</name>
<evidence type="ECO:0000313" key="2">
    <source>
        <dbReference type="EMBL" id="KAK4412116.1"/>
    </source>
</evidence>
<dbReference type="AlphaFoldDB" id="A0AAE2C7R3"/>
<organism evidence="2 3">
    <name type="scientific">Sesamum alatum</name>
    <dbReference type="NCBI Taxonomy" id="300844"/>
    <lineage>
        <taxon>Eukaryota</taxon>
        <taxon>Viridiplantae</taxon>
        <taxon>Streptophyta</taxon>
        <taxon>Embryophyta</taxon>
        <taxon>Tracheophyta</taxon>
        <taxon>Spermatophyta</taxon>
        <taxon>Magnoliopsida</taxon>
        <taxon>eudicotyledons</taxon>
        <taxon>Gunneridae</taxon>
        <taxon>Pentapetalae</taxon>
        <taxon>asterids</taxon>
        <taxon>lamiids</taxon>
        <taxon>Lamiales</taxon>
        <taxon>Pedaliaceae</taxon>
        <taxon>Sesamum</taxon>
    </lineage>
</organism>
<keyword evidence="3" id="KW-1185">Reference proteome</keyword>
<comment type="caution">
    <text evidence="2">The sequence shown here is derived from an EMBL/GenBank/DDBJ whole genome shotgun (WGS) entry which is preliminary data.</text>
</comment>
<evidence type="ECO:0000256" key="1">
    <source>
        <dbReference type="SAM" id="MobiDB-lite"/>
    </source>
</evidence>
<reference evidence="2" key="2">
    <citation type="journal article" date="2024" name="Plant">
        <title>Genomic evolution and insights into agronomic trait innovations of Sesamum species.</title>
        <authorList>
            <person name="Miao H."/>
            <person name="Wang L."/>
            <person name="Qu L."/>
            <person name="Liu H."/>
            <person name="Sun Y."/>
            <person name="Le M."/>
            <person name="Wang Q."/>
            <person name="Wei S."/>
            <person name="Zheng Y."/>
            <person name="Lin W."/>
            <person name="Duan Y."/>
            <person name="Cao H."/>
            <person name="Xiong S."/>
            <person name="Wang X."/>
            <person name="Wei L."/>
            <person name="Li C."/>
            <person name="Ma Q."/>
            <person name="Ju M."/>
            <person name="Zhao R."/>
            <person name="Li G."/>
            <person name="Mu C."/>
            <person name="Tian Q."/>
            <person name="Mei H."/>
            <person name="Zhang T."/>
            <person name="Gao T."/>
            <person name="Zhang H."/>
        </authorList>
    </citation>
    <scope>NUCLEOTIDE SEQUENCE</scope>
    <source>
        <strain evidence="2">3651</strain>
    </source>
</reference>
<reference evidence="2" key="1">
    <citation type="submission" date="2020-06" db="EMBL/GenBank/DDBJ databases">
        <authorList>
            <person name="Li T."/>
            <person name="Hu X."/>
            <person name="Zhang T."/>
            <person name="Song X."/>
            <person name="Zhang H."/>
            <person name="Dai N."/>
            <person name="Sheng W."/>
            <person name="Hou X."/>
            <person name="Wei L."/>
        </authorList>
    </citation>
    <scope>NUCLEOTIDE SEQUENCE</scope>
    <source>
        <strain evidence="2">3651</strain>
        <tissue evidence="2">Leaf</tissue>
    </source>
</reference>
<dbReference type="EMBL" id="JACGWO010000025">
    <property type="protein sequence ID" value="KAK4412116.1"/>
    <property type="molecule type" value="Genomic_DNA"/>
</dbReference>
<gene>
    <name evidence="2" type="ORF">Salat_2991800</name>
</gene>